<dbReference type="PhylomeDB" id="B4QZI6"/>
<dbReference type="Proteomes" id="UP000000304">
    <property type="component" value="Chromosome 3R"/>
</dbReference>
<organism evidence="1 2">
    <name type="scientific">Drosophila simulans</name>
    <name type="common">Fruit fly</name>
    <dbReference type="NCBI Taxonomy" id="7240"/>
    <lineage>
        <taxon>Eukaryota</taxon>
        <taxon>Metazoa</taxon>
        <taxon>Ecdysozoa</taxon>
        <taxon>Arthropoda</taxon>
        <taxon>Hexapoda</taxon>
        <taxon>Insecta</taxon>
        <taxon>Pterygota</taxon>
        <taxon>Neoptera</taxon>
        <taxon>Endopterygota</taxon>
        <taxon>Diptera</taxon>
        <taxon>Brachycera</taxon>
        <taxon>Muscomorpha</taxon>
        <taxon>Ephydroidea</taxon>
        <taxon>Drosophilidae</taxon>
        <taxon>Drosophila</taxon>
        <taxon>Sophophora</taxon>
    </lineage>
</organism>
<dbReference type="HOGENOM" id="CLU_202079_0_0_1"/>
<dbReference type="EMBL" id="CM000364">
    <property type="protein sequence ID" value="EDX14824.1"/>
    <property type="molecule type" value="Genomic_DNA"/>
</dbReference>
<reference evidence="1 2" key="1">
    <citation type="journal article" date="2007" name="Nature">
        <title>Evolution of genes and genomes on the Drosophila phylogeny.</title>
        <authorList>
            <consortium name="Drosophila 12 Genomes Consortium"/>
            <person name="Clark A.G."/>
            <person name="Eisen M.B."/>
            <person name="Smith D.R."/>
            <person name="Bergman C.M."/>
            <person name="Oliver B."/>
            <person name="Markow T.A."/>
            <person name="Kaufman T.C."/>
            <person name="Kellis M."/>
            <person name="Gelbart W."/>
            <person name="Iyer V.N."/>
            <person name="Pollard D.A."/>
            <person name="Sackton T.B."/>
            <person name="Larracuente A.M."/>
            <person name="Singh N.D."/>
            <person name="Abad J.P."/>
            <person name="Abt D.N."/>
            <person name="Adryan B."/>
            <person name="Aguade M."/>
            <person name="Akashi H."/>
            <person name="Anderson W.W."/>
            <person name="Aquadro C.F."/>
            <person name="Ardell D.H."/>
            <person name="Arguello R."/>
            <person name="Artieri C.G."/>
            <person name="Barbash D.A."/>
            <person name="Barker D."/>
            <person name="Barsanti P."/>
            <person name="Batterham P."/>
            <person name="Batzoglou S."/>
            <person name="Begun D."/>
            <person name="Bhutkar A."/>
            <person name="Blanco E."/>
            <person name="Bosak S.A."/>
            <person name="Bradley R.K."/>
            <person name="Brand A.D."/>
            <person name="Brent M.R."/>
            <person name="Brooks A.N."/>
            <person name="Brown R.H."/>
            <person name="Butlin R.K."/>
            <person name="Caggese C."/>
            <person name="Calvi B.R."/>
            <person name="Bernardo de Carvalho A."/>
            <person name="Caspi A."/>
            <person name="Castrezana S."/>
            <person name="Celniker S.E."/>
            <person name="Chang J.L."/>
            <person name="Chapple C."/>
            <person name="Chatterji S."/>
            <person name="Chinwalla A."/>
            <person name="Civetta A."/>
            <person name="Clifton S.W."/>
            <person name="Comeron J.M."/>
            <person name="Costello J.C."/>
            <person name="Coyne J.A."/>
            <person name="Daub J."/>
            <person name="David R.G."/>
            <person name="Delcher A.L."/>
            <person name="Delehaunty K."/>
            <person name="Do C.B."/>
            <person name="Ebling H."/>
            <person name="Edwards K."/>
            <person name="Eickbush T."/>
            <person name="Evans J.D."/>
            <person name="Filipski A."/>
            <person name="Findeiss S."/>
            <person name="Freyhult E."/>
            <person name="Fulton L."/>
            <person name="Fulton R."/>
            <person name="Garcia A.C."/>
            <person name="Gardiner A."/>
            <person name="Garfield D.A."/>
            <person name="Garvin B.E."/>
            <person name="Gibson G."/>
            <person name="Gilbert D."/>
            <person name="Gnerre S."/>
            <person name="Godfrey J."/>
            <person name="Good R."/>
            <person name="Gotea V."/>
            <person name="Gravely B."/>
            <person name="Greenberg A.J."/>
            <person name="Griffiths-Jones S."/>
            <person name="Gross S."/>
            <person name="Guigo R."/>
            <person name="Gustafson E.A."/>
            <person name="Haerty W."/>
            <person name="Hahn M.W."/>
            <person name="Halligan D.L."/>
            <person name="Halpern A.L."/>
            <person name="Halter G.M."/>
            <person name="Han M.V."/>
            <person name="Heger A."/>
            <person name="Hillier L."/>
            <person name="Hinrichs A.S."/>
            <person name="Holmes I."/>
            <person name="Hoskins R.A."/>
            <person name="Hubisz M.J."/>
            <person name="Hultmark D."/>
            <person name="Huntley M.A."/>
            <person name="Jaffe D.B."/>
            <person name="Jagadeeshan S."/>
            <person name="Jeck W.R."/>
            <person name="Johnson J."/>
            <person name="Jones C.D."/>
            <person name="Jordan W.C."/>
            <person name="Karpen G.H."/>
            <person name="Kataoka E."/>
            <person name="Keightley P.D."/>
            <person name="Kheradpour P."/>
            <person name="Kirkness E.F."/>
            <person name="Koerich L.B."/>
            <person name="Kristiansen K."/>
            <person name="Kudrna D."/>
            <person name="Kulathinal R.J."/>
            <person name="Kumar S."/>
            <person name="Kwok R."/>
            <person name="Lander E."/>
            <person name="Langley C.H."/>
            <person name="Lapoint R."/>
            <person name="Lazzaro B.P."/>
            <person name="Lee S.J."/>
            <person name="Levesque L."/>
            <person name="Li R."/>
            <person name="Lin C.F."/>
            <person name="Lin M.F."/>
            <person name="Lindblad-Toh K."/>
            <person name="Llopart A."/>
            <person name="Long M."/>
            <person name="Low L."/>
            <person name="Lozovsky E."/>
            <person name="Lu J."/>
            <person name="Luo M."/>
            <person name="Machado C.A."/>
            <person name="Makalowski W."/>
            <person name="Marzo M."/>
            <person name="Matsuda M."/>
            <person name="Matzkin L."/>
            <person name="McAllister B."/>
            <person name="McBride C.S."/>
            <person name="McKernan B."/>
            <person name="McKernan K."/>
            <person name="Mendez-Lago M."/>
            <person name="Minx P."/>
            <person name="Mollenhauer M.U."/>
            <person name="Montooth K."/>
            <person name="Mount S.M."/>
            <person name="Mu X."/>
            <person name="Myers E."/>
            <person name="Negre B."/>
            <person name="Newfeld S."/>
            <person name="Nielsen R."/>
            <person name="Noor M.A."/>
            <person name="O'Grady P."/>
            <person name="Pachter L."/>
            <person name="Papaceit M."/>
            <person name="Parisi M.J."/>
            <person name="Parisi M."/>
            <person name="Parts L."/>
            <person name="Pedersen J.S."/>
            <person name="Pesole G."/>
            <person name="Phillippy A.M."/>
            <person name="Ponting C.P."/>
            <person name="Pop M."/>
            <person name="Porcelli D."/>
            <person name="Powell J.R."/>
            <person name="Prohaska S."/>
            <person name="Pruitt K."/>
            <person name="Puig M."/>
            <person name="Quesneville H."/>
            <person name="Ram K.R."/>
            <person name="Rand D."/>
            <person name="Rasmussen M.D."/>
            <person name="Reed L.K."/>
            <person name="Reenan R."/>
            <person name="Reily A."/>
            <person name="Remington K.A."/>
            <person name="Rieger T.T."/>
            <person name="Ritchie M.G."/>
            <person name="Robin C."/>
            <person name="Rogers Y.H."/>
            <person name="Rohde C."/>
            <person name="Rozas J."/>
            <person name="Rubenfield M.J."/>
            <person name="Ruiz A."/>
            <person name="Russo S."/>
            <person name="Salzberg S.L."/>
            <person name="Sanchez-Gracia A."/>
            <person name="Saranga D.J."/>
            <person name="Sato H."/>
            <person name="Schaeffer S.W."/>
            <person name="Schatz M.C."/>
            <person name="Schlenke T."/>
            <person name="Schwartz R."/>
            <person name="Segarra C."/>
            <person name="Singh R.S."/>
            <person name="Sirot L."/>
            <person name="Sirota M."/>
            <person name="Sisneros N.B."/>
            <person name="Smith C.D."/>
            <person name="Smith T.F."/>
            <person name="Spieth J."/>
            <person name="Stage D.E."/>
            <person name="Stark A."/>
            <person name="Stephan W."/>
            <person name="Strausberg R.L."/>
            <person name="Strempel S."/>
            <person name="Sturgill D."/>
            <person name="Sutton G."/>
            <person name="Sutton G.G."/>
            <person name="Tao W."/>
            <person name="Teichmann S."/>
            <person name="Tobari Y.N."/>
            <person name="Tomimura Y."/>
            <person name="Tsolas J.M."/>
            <person name="Valente V.L."/>
            <person name="Venter E."/>
            <person name="Venter J.C."/>
            <person name="Vicario S."/>
            <person name="Vieira F.G."/>
            <person name="Vilella A.J."/>
            <person name="Villasante A."/>
            <person name="Walenz B."/>
            <person name="Wang J."/>
            <person name="Wasserman M."/>
            <person name="Watts T."/>
            <person name="Wilson D."/>
            <person name="Wilson R.K."/>
            <person name="Wing R.A."/>
            <person name="Wolfner M.F."/>
            <person name="Wong A."/>
            <person name="Wong G.K."/>
            <person name="Wu C.I."/>
            <person name="Wu G."/>
            <person name="Yamamoto D."/>
            <person name="Yang H.P."/>
            <person name="Yang S.P."/>
            <person name="Yorke J.A."/>
            <person name="Yoshida K."/>
            <person name="Zdobnov E."/>
            <person name="Zhang P."/>
            <person name="Zhang Y."/>
            <person name="Zimin A.V."/>
            <person name="Baldwin J."/>
            <person name="Abdouelleil A."/>
            <person name="Abdulkadir J."/>
            <person name="Abebe A."/>
            <person name="Abera B."/>
            <person name="Abreu J."/>
            <person name="Acer S.C."/>
            <person name="Aftuck L."/>
            <person name="Alexander A."/>
            <person name="An P."/>
            <person name="Anderson E."/>
            <person name="Anderson S."/>
            <person name="Arachi H."/>
            <person name="Azer M."/>
            <person name="Bachantsang P."/>
            <person name="Barry A."/>
            <person name="Bayul T."/>
            <person name="Berlin A."/>
            <person name="Bessette D."/>
            <person name="Bloom T."/>
            <person name="Blye J."/>
            <person name="Boguslavskiy L."/>
            <person name="Bonnet C."/>
            <person name="Boukhgalter B."/>
            <person name="Bourzgui I."/>
            <person name="Brown A."/>
            <person name="Cahill P."/>
            <person name="Channer S."/>
            <person name="Cheshatsang Y."/>
            <person name="Chuda L."/>
            <person name="Citroen M."/>
            <person name="Collymore A."/>
            <person name="Cooke P."/>
            <person name="Costello M."/>
            <person name="D'Aco K."/>
            <person name="Daza R."/>
            <person name="De Haan G."/>
            <person name="DeGray S."/>
            <person name="DeMaso C."/>
            <person name="Dhargay N."/>
            <person name="Dooley K."/>
            <person name="Dooley E."/>
            <person name="Doricent M."/>
            <person name="Dorje P."/>
            <person name="Dorjee K."/>
            <person name="Dupes A."/>
            <person name="Elong R."/>
            <person name="Falk J."/>
            <person name="Farina A."/>
            <person name="Faro S."/>
            <person name="Ferguson D."/>
            <person name="Fisher S."/>
            <person name="Foley C.D."/>
            <person name="Franke A."/>
            <person name="Friedrich D."/>
            <person name="Gadbois L."/>
            <person name="Gearin G."/>
            <person name="Gearin C.R."/>
            <person name="Giannoukos G."/>
            <person name="Goode T."/>
            <person name="Graham J."/>
            <person name="Grandbois E."/>
            <person name="Grewal S."/>
            <person name="Gyaltsen K."/>
            <person name="Hafez N."/>
            <person name="Hagos B."/>
            <person name="Hall J."/>
            <person name="Henson C."/>
            <person name="Hollinger A."/>
            <person name="Honan T."/>
            <person name="Huard M.D."/>
            <person name="Hughes L."/>
            <person name="Hurhula B."/>
            <person name="Husby M.E."/>
            <person name="Kamat A."/>
            <person name="Kanga B."/>
            <person name="Kashin S."/>
            <person name="Khazanovich D."/>
            <person name="Kisner P."/>
            <person name="Lance K."/>
            <person name="Lara M."/>
            <person name="Lee W."/>
            <person name="Lennon N."/>
            <person name="Letendre F."/>
            <person name="LeVine R."/>
            <person name="Lipovsky A."/>
            <person name="Liu X."/>
            <person name="Liu J."/>
            <person name="Liu S."/>
            <person name="Lokyitsang T."/>
            <person name="Lokyitsang Y."/>
            <person name="Lubonja R."/>
            <person name="Lui A."/>
            <person name="MacDonald P."/>
            <person name="Magnisalis V."/>
            <person name="Maru K."/>
            <person name="Matthews C."/>
            <person name="McCusker W."/>
            <person name="McDonough S."/>
            <person name="Mehta T."/>
            <person name="Meldrim J."/>
            <person name="Meneus L."/>
            <person name="Mihai O."/>
            <person name="Mihalev A."/>
            <person name="Mihova T."/>
            <person name="Mittelman R."/>
            <person name="Mlenga V."/>
            <person name="Montmayeur A."/>
            <person name="Mulrain L."/>
            <person name="Navidi A."/>
            <person name="Naylor J."/>
            <person name="Negash T."/>
            <person name="Nguyen T."/>
            <person name="Nguyen N."/>
            <person name="Nicol R."/>
            <person name="Norbu C."/>
            <person name="Norbu N."/>
            <person name="Novod N."/>
            <person name="O'Neill B."/>
            <person name="Osman S."/>
            <person name="Markiewicz E."/>
            <person name="Oyono O.L."/>
            <person name="Patti C."/>
            <person name="Phunkhang P."/>
            <person name="Pierre F."/>
            <person name="Priest M."/>
            <person name="Raghuraman S."/>
            <person name="Rege F."/>
            <person name="Reyes R."/>
            <person name="Rise C."/>
            <person name="Rogov P."/>
            <person name="Ross K."/>
            <person name="Ryan E."/>
            <person name="Settipalli S."/>
            <person name="Shea T."/>
            <person name="Sherpa N."/>
            <person name="Shi L."/>
            <person name="Shih D."/>
            <person name="Sparrow T."/>
            <person name="Spaulding J."/>
            <person name="Stalker J."/>
            <person name="Stange-Thomann N."/>
            <person name="Stavropoulos S."/>
            <person name="Stone C."/>
            <person name="Strader C."/>
            <person name="Tesfaye S."/>
            <person name="Thomson T."/>
            <person name="Thoulutsang Y."/>
            <person name="Thoulutsang D."/>
            <person name="Topham K."/>
            <person name="Topping I."/>
            <person name="Tsamla T."/>
            <person name="Vassiliev H."/>
            <person name="Vo A."/>
            <person name="Wangchuk T."/>
            <person name="Wangdi T."/>
            <person name="Weiand M."/>
            <person name="Wilkinson J."/>
            <person name="Wilson A."/>
            <person name="Yadav S."/>
            <person name="Young G."/>
            <person name="Yu Q."/>
            <person name="Zembek L."/>
            <person name="Zhong D."/>
            <person name="Zimmer A."/>
            <person name="Zwirko Z."/>
            <person name="Jaffe D.B."/>
            <person name="Alvarez P."/>
            <person name="Brockman W."/>
            <person name="Butler J."/>
            <person name="Chin C."/>
            <person name="Gnerre S."/>
            <person name="Grabherr M."/>
            <person name="Kleber M."/>
            <person name="Mauceli E."/>
            <person name="MacCallum I."/>
        </authorList>
    </citation>
    <scope>NUCLEOTIDE SEQUENCE [LARGE SCALE GENOMIC DNA]</scope>
    <source>
        <strain evidence="2">white501</strain>
    </source>
</reference>
<dbReference type="AlphaFoldDB" id="B4QZI6"/>
<proteinExistence type="predicted"/>
<dbReference type="OMA" id="CCTAMEQ"/>
<gene>
    <name evidence="1" type="primary">Dsim\GD17796</name>
    <name evidence="1" type="ORF">Dsim_GD17796</name>
</gene>
<accession>B4QZI6</accession>
<sequence>MKPEHLSTPRAIVSAPWLGLDGYCMATCCTAMELLLPHDLLHAHLNANAPEGGESRALHFGCSGWLIYIFSK</sequence>
<keyword evidence="2" id="KW-1185">Reference proteome</keyword>
<protein>
    <submittedName>
        <fullName evidence="1">GD17796</fullName>
    </submittedName>
</protein>
<name>B4QZI6_DROSI</name>
<evidence type="ECO:0000313" key="2">
    <source>
        <dbReference type="Proteomes" id="UP000000304"/>
    </source>
</evidence>
<evidence type="ECO:0000313" key="1">
    <source>
        <dbReference type="EMBL" id="EDX14824.1"/>
    </source>
</evidence>